<accession>F9RIF3</accession>
<organism evidence="1 2">
    <name type="scientific">Vibrio scophthalmi LMG 19158</name>
    <dbReference type="NCBI Taxonomy" id="870967"/>
    <lineage>
        <taxon>Bacteria</taxon>
        <taxon>Pseudomonadati</taxon>
        <taxon>Pseudomonadota</taxon>
        <taxon>Gammaproteobacteria</taxon>
        <taxon>Vibrionales</taxon>
        <taxon>Vibrionaceae</taxon>
        <taxon>Vibrio</taxon>
    </lineage>
</organism>
<comment type="caution">
    <text evidence="1">The sequence shown here is derived from an EMBL/GenBank/DDBJ whole genome shotgun (WGS) entry which is preliminary data.</text>
</comment>
<dbReference type="RefSeq" id="WP_005592727.1">
    <property type="nucleotide sequence ID" value="NZ_AFWE01000018.1"/>
</dbReference>
<gene>
    <name evidence="1" type="ORF">VIS19158_11828</name>
</gene>
<evidence type="ECO:0000313" key="2">
    <source>
        <dbReference type="Proteomes" id="UP000004349"/>
    </source>
</evidence>
<evidence type="ECO:0000313" key="1">
    <source>
        <dbReference type="EMBL" id="EGU42485.1"/>
    </source>
</evidence>
<sequence length="198" mass="22817">MQYALLTSNGGNIRPLIDAHEIYALEQGIDNLTISPCDEKYENSLKHQVVYGVYKPQPDFHFPKSEIKRHIFECLEKWLFYIDGETVTHIGIEDIELYSDVTIMNSCGHCPTPHKSDDIAFAALLLAPDDFNLGTAKTAAKTAYLRWDDIDPLTTLLNRKGLFSFITAEKRKKMQPTMENWRTFIDAERAVKYAQKWR</sequence>
<dbReference type="eggNOG" id="ENOG5031P00">
    <property type="taxonomic scope" value="Bacteria"/>
</dbReference>
<reference evidence="1 2" key="1">
    <citation type="journal article" date="2012" name="Int. J. Syst. Evol. Microbiol.">
        <title>Vibrio caribbeanicus sp. nov., isolated from the marine sponge Scleritoderma cyanea.</title>
        <authorList>
            <person name="Hoffmann M."/>
            <person name="Monday S.R."/>
            <person name="Allard M.W."/>
            <person name="Strain E.A."/>
            <person name="Whittaker P."/>
            <person name="Naum M."/>
            <person name="McCarthy P.J."/>
            <person name="Lopez J.V."/>
            <person name="Fischer M."/>
            <person name="Brown E.W."/>
        </authorList>
    </citation>
    <scope>NUCLEOTIDE SEQUENCE [LARGE SCALE GENOMIC DNA]</scope>
    <source>
        <strain evidence="1 2">LMG 19158</strain>
    </source>
</reference>
<protein>
    <submittedName>
        <fullName evidence="1">Uncharacterized protein</fullName>
    </submittedName>
</protein>
<dbReference type="EMBL" id="AFWE01000018">
    <property type="protein sequence ID" value="EGU42485.1"/>
    <property type="molecule type" value="Genomic_DNA"/>
</dbReference>
<dbReference type="AlphaFoldDB" id="F9RIF3"/>
<name>F9RIF3_9VIBR</name>
<proteinExistence type="predicted"/>
<dbReference type="Proteomes" id="UP000004349">
    <property type="component" value="Unassembled WGS sequence"/>
</dbReference>